<sequence length="145" mass="16865">MAVLFYQIGIFIAIQVASMFGKNSRNTAIVLISIFTILQVFVSWLLILQFITILVSYWISNEWFFGEEKNKKPVKKLKKISYSFRDENGGRGIMEIDLDDPNLDPKIKSKALLQKEIRETSIENYRNDTEYKKALDDVMKKMTGK</sequence>
<keyword evidence="1" id="KW-1133">Transmembrane helix</keyword>
<protein>
    <submittedName>
        <fullName evidence="2">Uncharacterized protein</fullName>
    </submittedName>
</protein>
<organism evidence="2 3">
    <name type="scientific">Chryseobacterium aquaeductus</name>
    <dbReference type="NCBI Taxonomy" id="2675056"/>
    <lineage>
        <taxon>Bacteria</taxon>
        <taxon>Pseudomonadati</taxon>
        <taxon>Bacteroidota</taxon>
        <taxon>Flavobacteriia</taxon>
        <taxon>Flavobacteriales</taxon>
        <taxon>Weeksellaceae</taxon>
        <taxon>Chryseobacterium group</taxon>
        <taxon>Chryseobacterium</taxon>
    </lineage>
</organism>
<feature type="transmembrane region" description="Helical" evidence="1">
    <location>
        <begin position="29"/>
        <end position="59"/>
    </location>
</feature>
<reference evidence="2" key="1">
    <citation type="submission" date="2020-12" db="EMBL/GenBank/DDBJ databases">
        <authorList>
            <person name="Rodrigo-Torres L."/>
            <person name="Arahal R. D."/>
            <person name="Lucena T."/>
        </authorList>
    </citation>
    <scope>NUCLEOTIDE SEQUENCE</scope>
    <source>
        <strain evidence="2">CECT 9390</strain>
    </source>
</reference>
<comment type="caution">
    <text evidence="2">The sequence shown here is derived from an EMBL/GenBank/DDBJ whole genome shotgun (WGS) entry which is preliminary data.</text>
</comment>
<proteinExistence type="predicted"/>
<evidence type="ECO:0000313" key="2">
    <source>
        <dbReference type="EMBL" id="CAD7802875.1"/>
    </source>
</evidence>
<evidence type="ECO:0000256" key="1">
    <source>
        <dbReference type="SAM" id="Phobius"/>
    </source>
</evidence>
<dbReference type="RefSeq" id="WP_162087458.1">
    <property type="nucleotide sequence ID" value="NZ_CAJIMS010000001.1"/>
</dbReference>
<keyword evidence="1" id="KW-0812">Transmembrane</keyword>
<keyword evidence="3" id="KW-1185">Reference proteome</keyword>
<keyword evidence="1" id="KW-0472">Membrane</keyword>
<dbReference type="Proteomes" id="UP000662618">
    <property type="component" value="Unassembled WGS sequence"/>
</dbReference>
<gene>
    <name evidence="2" type="ORF">CHRY9390_00991</name>
</gene>
<dbReference type="AlphaFoldDB" id="A0A9N8QRT3"/>
<name>A0A9N8QRT3_9FLAO</name>
<evidence type="ECO:0000313" key="3">
    <source>
        <dbReference type="Proteomes" id="UP000662618"/>
    </source>
</evidence>
<dbReference type="EMBL" id="CAJIMS010000001">
    <property type="protein sequence ID" value="CAD7802875.1"/>
    <property type="molecule type" value="Genomic_DNA"/>
</dbReference>
<accession>A0A9N8QRT3</accession>